<reference evidence="3" key="1">
    <citation type="journal article" date="2019" name="Int. J. Syst. Evol. Microbiol.">
        <title>The Global Catalogue of Microorganisms (GCM) 10K type strain sequencing project: providing services to taxonomists for standard genome sequencing and annotation.</title>
        <authorList>
            <consortium name="The Broad Institute Genomics Platform"/>
            <consortium name="The Broad Institute Genome Sequencing Center for Infectious Disease"/>
            <person name="Wu L."/>
            <person name="Ma J."/>
        </authorList>
    </citation>
    <scope>NUCLEOTIDE SEQUENCE [LARGE SCALE GENOMIC DNA]</scope>
    <source>
        <strain evidence="3">JCM 4788</strain>
    </source>
</reference>
<name>A0ABP3J372_9ACTN</name>
<dbReference type="Pfam" id="PF12728">
    <property type="entry name" value="HTH_17"/>
    <property type="match status" value="1"/>
</dbReference>
<dbReference type="SUPFAM" id="SSF46955">
    <property type="entry name" value="Putative DNA-binding domain"/>
    <property type="match status" value="1"/>
</dbReference>
<feature type="domain" description="Helix-turn-helix" evidence="1">
    <location>
        <begin position="10"/>
        <end position="57"/>
    </location>
</feature>
<dbReference type="RefSeq" id="WP_344033161.1">
    <property type="nucleotide sequence ID" value="NZ_BAAABX010000093.1"/>
</dbReference>
<gene>
    <name evidence="2" type="ORF">GCM10010357_70560</name>
</gene>
<accession>A0ABP3J372</accession>
<organism evidence="2 3">
    <name type="scientific">Streptomyces luteireticuli</name>
    <dbReference type="NCBI Taxonomy" id="173858"/>
    <lineage>
        <taxon>Bacteria</taxon>
        <taxon>Bacillati</taxon>
        <taxon>Actinomycetota</taxon>
        <taxon>Actinomycetes</taxon>
        <taxon>Kitasatosporales</taxon>
        <taxon>Streptomycetaceae</taxon>
        <taxon>Streptomyces</taxon>
    </lineage>
</organism>
<proteinExistence type="predicted"/>
<evidence type="ECO:0000259" key="1">
    <source>
        <dbReference type="Pfam" id="PF12728"/>
    </source>
</evidence>
<evidence type="ECO:0000313" key="3">
    <source>
        <dbReference type="Proteomes" id="UP001500879"/>
    </source>
</evidence>
<dbReference type="EMBL" id="BAAABX010000093">
    <property type="protein sequence ID" value="GAA0439046.1"/>
    <property type="molecule type" value="Genomic_DNA"/>
</dbReference>
<protein>
    <recommendedName>
        <fullName evidence="1">Helix-turn-helix domain-containing protein</fullName>
    </recommendedName>
</protein>
<dbReference type="InterPro" id="IPR041657">
    <property type="entry name" value="HTH_17"/>
</dbReference>
<evidence type="ECO:0000313" key="2">
    <source>
        <dbReference type="EMBL" id="GAA0439046.1"/>
    </source>
</evidence>
<dbReference type="InterPro" id="IPR009061">
    <property type="entry name" value="DNA-bd_dom_put_sf"/>
</dbReference>
<comment type="caution">
    <text evidence="2">The sequence shown here is derived from an EMBL/GenBank/DDBJ whole genome shotgun (WGS) entry which is preliminary data.</text>
</comment>
<dbReference type="NCBIfam" id="TIGR01764">
    <property type="entry name" value="excise"/>
    <property type="match status" value="1"/>
</dbReference>
<dbReference type="Proteomes" id="UP001500879">
    <property type="component" value="Unassembled WGS sequence"/>
</dbReference>
<sequence>MSALERYPEVLTAPEVAELCRVETRVVRNLAATGELPGFKIGKAWRFHRADVAAFIEPKGKPRT</sequence>
<dbReference type="InterPro" id="IPR010093">
    <property type="entry name" value="SinI_DNA-bd"/>
</dbReference>
<keyword evidence="3" id="KW-1185">Reference proteome</keyword>